<evidence type="ECO:0000256" key="1">
    <source>
        <dbReference type="SAM" id="MobiDB-lite"/>
    </source>
</evidence>
<dbReference type="Proteomes" id="UP000053528">
    <property type="component" value="Unassembled WGS sequence"/>
</dbReference>
<reference evidence="2 3" key="1">
    <citation type="submission" date="2014-07" db="EMBL/GenBank/DDBJ databases">
        <authorList>
            <person name="McCorrison J."/>
            <person name="Sanka R."/>
            <person name="Torralba M."/>
            <person name="Gillis M."/>
            <person name="Haft D.H."/>
            <person name="Methe B."/>
            <person name="Sutton G."/>
            <person name="Nelson K.E."/>
        </authorList>
    </citation>
    <scope>NUCLEOTIDE SEQUENCE [LARGE SCALE GENOMIC DNA]</scope>
    <source>
        <strain evidence="2 3">DNF00011</strain>
    </source>
</reference>
<organism evidence="2 3">
    <name type="scientific">Pseudoglutamicibacter albus DNF00011</name>
    <dbReference type="NCBI Taxonomy" id="1401063"/>
    <lineage>
        <taxon>Bacteria</taxon>
        <taxon>Bacillati</taxon>
        <taxon>Actinomycetota</taxon>
        <taxon>Actinomycetes</taxon>
        <taxon>Micrococcales</taxon>
        <taxon>Micrococcaceae</taxon>
        <taxon>Pseudoglutamicibacter</taxon>
    </lineage>
</organism>
<sequence length="311" mass="32323">MIMSGVHNADEASNVNEHPDTSRPSGSQFLGSEVLSSGAVAAWWRSPWIPGGLTLDIDGAEQSTVFPDDQSRLLYDYLQWMQAALQLWTPRGAGTARGTGESDRAGTSQGTAFRAGTYIHLGGGGLSLPRALAVAEPASTHIVVDLDPDLIDTVLAKVPFPGTNAPHVIAGDVRDALPRAVEVAGVADALVLDISIEPDSPARLFDPGFMTEMFDAVVPGGLVLINIGDEPGLEATRRMADSLKAAGASYFVAADSSMFSLTMPGNVVLGARRSPAPFTAEELAALHAAGPRPGTVLSPGELAAVFAGRTQ</sequence>
<dbReference type="AlphaFoldDB" id="A0A095YBL4"/>
<protein>
    <recommendedName>
        <fullName evidence="4">Spermidine synthase</fullName>
    </recommendedName>
</protein>
<proteinExistence type="predicted"/>
<accession>A0A095YBL4</accession>
<evidence type="ECO:0000313" key="2">
    <source>
        <dbReference type="EMBL" id="KGF19810.1"/>
    </source>
</evidence>
<dbReference type="InterPro" id="IPR029063">
    <property type="entry name" value="SAM-dependent_MTases_sf"/>
</dbReference>
<evidence type="ECO:0000313" key="3">
    <source>
        <dbReference type="Proteomes" id="UP000053528"/>
    </source>
</evidence>
<feature type="compositionally biased region" description="Polar residues" evidence="1">
    <location>
        <begin position="11"/>
        <end position="29"/>
    </location>
</feature>
<comment type="caution">
    <text evidence="2">The sequence shown here is derived from an EMBL/GenBank/DDBJ whole genome shotgun (WGS) entry which is preliminary data.</text>
</comment>
<dbReference type="EMBL" id="JRNH01000025">
    <property type="protein sequence ID" value="KGF19810.1"/>
    <property type="molecule type" value="Genomic_DNA"/>
</dbReference>
<gene>
    <name evidence="2" type="ORF">HMPREF2128_08575</name>
</gene>
<feature type="region of interest" description="Disordered" evidence="1">
    <location>
        <begin position="1"/>
        <end position="29"/>
    </location>
</feature>
<name>A0A095YBL4_9MICC</name>
<dbReference type="SUPFAM" id="SSF53335">
    <property type="entry name" value="S-adenosyl-L-methionine-dependent methyltransferases"/>
    <property type="match status" value="1"/>
</dbReference>
<evidence type="ECO:0008006" key="4">
    <source>
        <dbReference type="Google" id="ProtNLM"/>
    </source>
</evidence>
<dbReference type="Gene3D" id="3.40.50.150">
    <property type="entry name" value="Vaccinia Virus protein VP39"/>
    <property type="match status" value="1"/>
</dbReference>